<reference evidence="1 2" key="1">
    <citation type="journal article" date="2016" name="Nat. Biotechnol.">
        <title>Measurement of bacterial replication rates in microbial communities.</title>
        <authorList>
            <person name="Brown C.T."/>
            <person name="Olm M.R."/>
            <person name="Thomas B.C."/>
            <person name="Banfield J.F."/>
        </authorList>
    </citation>
    <scope>NUCLEOTIDE SEQUENCE [LARGE SCALE GENOMIC DNA]</scope>
    <source>
        <strain evidence="1">46_33</strain>
    </source>
</reference>
<protein>
    <submittedName>
        <fullName evidence="1">Uncharacterized protein</fullName>
    </submittedName>
</protein>
<accession>A0A1Q6R5N5</accession>
<evidence type="ECO:0000313" key="1">
    <source>
        <dbReference type="EMBL" id="OLA37695.1"/>
    </source>
</evidence>
<name>A0A1Q6R5N5_9FIRM</name>
<dbReference type="Proteomes" id="UP000186777">
    <property type="component" value="Unassembled WGS sequence"/>
</dbReference>
<organism evidence="1 2">
    <name type="scientific">Phascolarctobacterium succinatutens</name>
    <dbReference type="NCBI Taxonomy" id="626940"/>
    <lineage>
        <taxon>Bacteria</taxon>
        <taxon>Bacillati</taxon>
        <taxon>Bacillota</taxon>
        <taxon>Negativicutes</taxon>
        <taxon>Acidaminococcales</taxon>
        <taxon>Acidaminococcaceae</taxon>
        <taxon>Phascolarctobacterium</taxon>
    </lineage>
</organism>
<evidence type="ECO:0000313" key="2">
    <source>
        <dbReference type="Proteomes" id="UP000186777"/>
    </source>
</evidence>
<sequence length="169" mass="19981">MNKMFVEENSVYQIDCTKAIWATDAVHEIYRANKVGLKDIDFIIEQEDNILLLEYKNAAIGRAVEHRSNFDPNAEKIINNIPEKYFDTLHYLNLLGKTKRRHYVWVLEYPHGSSVTRKMLRNKIMKQLPFQLQTSLSDKVKIIESFDVLSIAEWNEKYGEYPLRKVEEK</sequence>
<dbReference type="AlphaFoldDB" id="A0A1Q6R5N5"/>
<comment type="caution">
    <text evidence="1">The sequence shown here is derived from an EMBL/GenBank/DDBJ whole genome shotgun (WGS) entry which is preliminary data.</text>
</comment>
<dbReference type="STRING" id="626940.BHW43_05665"/>
<dbReference type="EMBL" id="MNTG01000028">
    <property type="protein sequence ID" value="OLA37695.1"/>
    <property type="molecule type" value="Genomic_DNA"/>
</dbReference>
<gene>
    <name evidence="1" type="ORF">BHW43_05665</name>
</gene>
<dbReference type="RefSeq" id="WP_303679831.1">
    <property type="nucleotide sequence ID" value="NZ_MNTG01000028.1"/>
</dbReference>
<proteinExistence type="predicted"/>